<protein>
    <recommendedName>
        <fullName evidence="3">Replication origin-binding protein domain-containing protein</fullName>
    </recommendedName>
</protein>
<dbReference type="EMBL" id="JACJTE010000006">
    <property type="protein sequence ID" value="MBD2560491.1"/>
    <property type="molecule type" value="Genomic_DNA"/>
</dbReference>
<proteinExistence type="predicted"/>
<evidence type="ECO:0000313" key="1">
    <source>
        <dbReference type="EMBL" id="MBD2560491.1"/>
    </source>
</evidence>
<evidence type="ECO:0008006" key="3">
    <source>
        <dbReference type="Google" id="ProtNLM"/>
    </source>
</evidence>
<dbReference type="InterPro" id="IPR049996">
    <property type="entry name" value="Slr7037-like"/>
</dbReference>
<name>A0ABR8ES92_NOSLI</name>
<gene>
    <name evidence="1" type="ORF">H6G95_07630</name>
</gene>
<dbReference type="Proteomes" id="UP000604661">
    <property type="component" value="Unassembled WGS sequence"/>
</dbReference>
<comment type="caution">
    <text evidence="1">The sequence shown here is derived from an EMBL/GenBank/DDBJ whole genome shotgun (WGS) entry which is preliminary data.</text>
</comment>
<evidence type="ECO:0000313" key="2">
    <source>
        <dbReference type="Proteomes" id="UP000604661"/>
    </source>
</evidence>
<sequence>MSKLTTSSPSQECPVCGDISHKCRHGDEINLCMSFADAKLGEIINGYKLLKHSKDGMWGVFKLDNSQEWSDEQREQWQLDRERRKQQQKFENDLRQQKSLSAIERDQEYRKFLDELTLHPEDEKELLRRGFTHREIELGGWKSVDRYHQLKQKYNNLLPGISLNGQVILTNSGWLCPVRNKDGLIVGIQVRLRVVSIGEGRYRWLSSKTEQNPNGQSPHVYPLGANDGELPLACFYPKGEPKGIALAEGVGAKPFYVAQRLGMLTLGAAGGQWASSPVTFKESLDHFSEKMDGLKSITIYVDAGDVLNKLVVDRWQKTVRLLEEWGWTVHIAWWSQVTKKHDDIDELPSEKIKDIGYITPDYFWELAKDERRKLSLTKVLLEDENLPVGHAQNWQMWLNSRKYTPDIIINQDEFTFPKIPESNVIVAVKSGLGTNKTGALILKILETDMGVRLIGYRNNLLFQTISRADGKVKLYHLNGEDAGNLIPDQDTHLVFCLDSIAKVDGYFAGRDIYLDEACSVLLHAVNGGTLGDSQPKIIKIFTRALEVCNRIFLMDGNLSDIYVDFVAKLAPNKRVIKIENKKKIPPHNIKFIVGIDPEGEIKRRDKSALVNYICSEGVTPWIACDSKEFSKVLDRLLKDLGRFGFCLNSETAGEDWAKEFMQSPNLFIESRKPDYMIVSPTAESGVSVTAKHFTDKMTFFVGVQATNAQHQQMFRLRDNSIPHYVVCPEYSSIQDRSTPKTYQPKRYLEILEARINQSAMMAAYDSSNPERVTEVITKALARNHDEWWHLAGQLGALDHFEMQNLRLCLIYALEEAGHNVEILEWDASQQFTECIKEARETVQREHAQELFTAEPYDTLEEANKLAKIHQRKPVQRRVEKTRLLDRLPDIEKSEVYSADFIYERYVKDKHFITQQQRFYFLNTFEISQKRHEVDWFYKATDQDFFSARMKKISHLDIWALKELNVLQFTSGEWHKDMPEVIAFIEKARQPEIVKALNMKPKPDSVTGQERIEYISKLLELIGLKFAKPEQKMIDGVRRRVHTISSKVISHPDRLAVLAAVEKKMTWWMAEKSQVDWSEQPLEQPIAQNSPSEMDTFTLHTTPPTYINQGGRVQIENPEQEPVELSEWMTMESLQCIAGDLEIVATTEDSQGMEMLKDIRDCMPPKALKAAANLLPKPLWYRIAEMVRLQDFPVETKPTHQEKNLIVIPRLPQGVKTKKVPVPSLLKEEQEFSEWSTLPSLKKLANEFLIPLTQYLPDQAIEKIKHLLTFIPPKVLGIAAEFLTGDTRHVIESLLLQFDIVLDS</sequence>
<keyword evidence="2" id="KW-1185">Reference proteome</keyword>
<dbReference type="NCBIfam" id="NF042913">
    <property type="entry name" value="CyRepA1"/>
    <property type="match status" value="1"/>
</dbReference>
<reference evidence="1 2" key="1">
    <citation type="journal article" date="2020" name="ISME J.">
        <title>Comparative genomics reveals insights into cyanobacterial evolution and habitat adaptation.</title>
        <authorList>
            <person name="Chen M.Y."/>
            <person name="Teng W.K."/>
            <person name="Zhao L."/>
            <person name="Hu C.X."/>
            <person name="Zhou Y.K."/>
            <person name="Han B.P."/>
            <person name="Song L.R."/>
            <person name="Shu W.S."/>
        </authorList>
    </citation>
    <scope>NUCLEOTIDE SEQUENCE [LARGE SCALE GENOMIC DNA]</scope>
    <source>
        <strain evidence="1 2">FACHB-391</strain>
    </source>
</reference>
<dbReference type="RefSeq" id="WP_190901124.1">
    <property type="nucleotide sequence ID" value="NZ_JACJTE010000006.1"/>
</dbReference>
<accession>A0ABR8ES92</accession>
<organism evidence="1 2">
    <name type="scientific">Nostoc linckia FACHB-391</name>
    <dbReference type="NCBI Taxonomy" id="2692906"/>
    <lineage>
        <taxon>Bacteria</taxon>
        <taxon>Bacillati</taxon>
        <taxon>Cyanobacteriota</taxon>
        <taxon>Cyanophyceae</taxon>
        <taxon>Nostocales</taxon>
        <taxon>Nostocaceae</taxon>
        <taxon>Nostoc</taxon>
    </lineage>
</organism>